<keyword evidence="2" id="KW-0732">Signal</keyword>
<protein>
    <submittedName>
        <fullName evidence="4">Heavy-metal-associated domain-containing protein</fullName>
    </submittedName>
</protein>
<keyword evidence="1" id="KW-0479">Metal-binding</keyword>
<evidence type="ECO:0000256" key="1">
    <source>
        <dbReference type="ARBA" id="ARBA00022723"/>
    </source>
</evidence>
<evidence type="ECO:0000313" key="4">
    <source>
        <dbReference type="EMBL" id="MBO8474244.1"/>
    </source>
</evidence>
<name>A0A9D9NHS4_9BACT</name>
<dbReference type="PROSITE" id="PS50846">
    <property type="entry name" value="HMA_2"/>
    <property type="match status" value="1"/>
</dbReference>
<dbReference type="SUPFAM" id="SSF55008">
    <property type="entry name" value="HMA, heavy metal-associated domain"/>
    <property type="match status" value="1"/>
</dbReference>
<evidence type="ECO:0000259" key="3">
    <source>
        <dbReference type="PROSITE" id="PS50846"/>
    </source>
</evidence>
<reference evidence="4" key="1">
    <citation type="submission" date="2020-10" db="EMBL/GenBank/DDBJ databases">
        <authorList>
            <person name="Gilroy R."/>
        </authorList>
    </citation>
    <scope>NUCLEOTIDE SEQUENCE</scope>
    <source>
        <strain evidence="4">B1-13419</strain>
    </source>
</reference>
<dbReference type="FunFam" id="3.30.70.100:FF:000001">
    <property type="entry name" value="ATPase copper transporting beta"/>
    <property type="match status" value="1"/>
</dbReference>
<dbReference type="GO" id="GO:0046872">
    <property type="term" value="F:metal ion binding"/>
    <property type="evidence" value="ECO:0007669"/>
    <property type="project" value="UniProtKB-KW"/>
</dbReference>
<feature type="signal peptide" evidence="2">
    <location>
        <begin position="1"/>
        <end position="20"/>
    </location>
</feature>
<dbReference type="InterPro" id="IPR006121">
    <property type="entry name" value="HMA_dom"/>
</dbReference>
<dbReference type="Pfam" id="PF00403">
    <property type="entry name" value="HMA"/>
    <property type="match status" value="1"/>
</dbReference>
<feature type="domain" description="HMA" evidence="3">
    <location>
        <begin position="47"/>
        <end position="113"/>
    </location>
</feature>
<dbReference type="Proteomes" id="UP000823757">
    <property type="component" value="Unassembled WGS sequence"/>
</dbReference>
<organism evidence="4 5">
    <name type="scientific">Candidatus Cryptobacteroides faecigallinarum</name>
    <dbReference type="NCBI Taxonomy" id="2840763"/>
    <lineage>
        <taxon>Bacteria</taxon>
        <taxon>Pseudomonadati</taxon>
        <taxon>Bacteroidota</taxon>
        <taxon>Bacteroidia</taxon>
        <taxon>Bacteroidales</taxon>
        <taxon>Candidatus Cryptobacteroides</taxon>
    </lineage>
</organism>
<reference evidence="4" key="2">
    <citation type="journal article" date="2021" name="PeerJ">
        <title>Extensive microbial diversity within the chicken gut microbiome revealed by metagenomics and culture.</title>
        <authorList>
            <person name="Gilroy R."/>
            <person name="Ravi A."/>
            <person name="Getino M."/>
            <person name="Pursley I."/>
            <person name="Horton D.L."/>
            <person name="Alikhan N.F."/>
            <person name="Baker D."/>
            <person name="Gharbi K."/>
            <person name="Hall N."/>
            <person name="Watson M."/>
            <person name="Adriaenssens E.M."/>
            <person name="Foster-Nyarko E."/>
            <person name="Jarju S."/>
            <person name="Secka A."/>
            <person name="Antonio M."/>
            <person name="Oren A."/>
            <person name="Chaudhuri R.R."/>
            <person name="La Ragione R."/>
            <person name="Hildebrand F."/>
            <person name="Pallen M.J."/>
        </authorList>
    </citation>
    <scope>NUCLEOTIDE SEQUENCE</scope>
    <source>
        <strain evidence="4">B1-13419</strain>
    </source>
</reference>
<comment type="caution">
    <text evidence="4">The sequence shown here is derived from an EMBL/GenBank/DDBJ whole genome shotgun (WGS) entry which is preliminary data.</text>
</comment>
<gene>
    <name evidence="4" type="ORF">IAB91_03005</name>
</gene>
<dbReference type="EMBL" id="JADIMD010000041">
    <property type="protein sequence ID" value="MBO8474244.1"/>
    <property type="molecule type" value="Genomic_DNA"/>
</dbReference>
<evidence type="ECO:0000313" key="5">
    <source>
        <dbReference type="Proteomes" id="UP000823757"/>
    </source>
</evidence>
<accession>A0A9D9NHS4</accession>
<sequence>MKKISSICMAAILLAGISSAVQPARAEAGNSGMEYGMQLAGKPKKELKTVTFSVNMHCEKCVEKIRENISYEKGVKGLEISLEDKTVKIVYDPKKTDVRKLGDAISGLGYEVEVKE</sequence>
<proteinExistence type="predicted"/>
<dbReference type="InterPro" id="IPR036163">
    <property type="entry name" value="HMA_dom_sf"/>
</dbReference>
<dbReference type="Gene3D" id="3.30.70.100">
    <property type="match status" value="1"/>
</dbReference>
<dbReference type="CDD" id="cd00371">
    <property type="entry name" value="HMA"/>
    <property type="match status" value="1"/>
</dbReference>
<feature type="chain" id="PRO_5038868417" evidence="2">
    <location>
        <begin position="21"/>
        <end position="116"/>
    </location>
</feature>
<dbReference type="AlphaFoldDB" id="A0A9D9NHS4"/>
<evidence type="ECO:0000256" key="2">
    <source>
        <dbReference type="SAM" id="SignalP"/>
    </source>
</evidence>